<keyword evidence="1" id="KW-1133">Transmembrane helix</keyword>
<evidence type="ECO:0000256" key="1">
    <source>
        <dbReference type="SAM" id="Phobius"/>
    </source>
</evidence>
<name>A0A3B4AUP6_9GOBI</name>
<feature type="transmembrane region" description="Helical" evidence="1">
    <location>
        <begin position="12"/>
        <end position="34"/>
    </location>
</feature>
<evidence type="ECO:0000313" key="2">
    <source>
        <dbReference type="Ensembl" id="ENSPMGP00000020051.1"/>
    </source>
</evidence>
<dbReference type="Proteomes" id="UP000261520">
    <property type="component" value="Unplaced"/>
</dbReference>
<evidence type="ECO:0000313" key="3">
    <source>
        <dbReference type="Proteomes" id="UP000261520"/>
    </source>
</evidence>
<reference evidence="2" key="2">
    <citation type="submission" date="2025-09" db="UniProtKB">
        <authorList>
            <consortium name="Ensembl"/>
        </authorList>
    </citation>
    <scope>IDENTIFICATION</scope>
</reference>
<proteinExistence type="predicted"/>
<keyword evidence="1" id="KW-0812">Transmembrane</keyword>
<organism evidence="2 3">
    <name type="scientific">Periophthalmus magnuspinnatus</name>
    <dbReference type="NCBI Taxonomy" id="409849"/>
    <lineage>
        <taxon>Eukaryota</taxon>
        <taxon>Metazoa</taxon>
        <taxon>Chordata</taxon>
        <taxon>Craniata</taxon>
        <taxon>Vertebrata</taxon>
        <taxon>Euteleostomi</taxon>
        <taxon>Actinopterygii</taxon>
        <taxon>Neopterygii</taxon>
        <taxon>Teleostei</taxon>
        <taxon>Neoteleostei</taxon>
        <taxon>Acanthomorphata</taxon>
        <taxon>Gobiaria</taxon>
        <taxon>Gobiiformes</taxon>
        <taxon>Gobioidei</taxon>
        <taxon>Gobiidae</taxon>
        <taxon>Oxudercinae</taxon>
        <taxon>Periophthalmus</taxon>
    </lineage>
</organism>
<protein>
    <submittedName>
        <fullName evidence="2">Uncharacterized protein</fullName>
    </submittedName>
</protein>
<dbReference type="AlphaFoldDB" id="A0A3B4AUP6"/>
<dbReference type="Ensembl" id="ENSPMGT00000021370.1">
    <property type="protein sequence ID" value="ENSPMGP00000020051.1"/>
    <property type="gene ID" value="ENSPMGG00000016240.1"/>
</dbReference>
<reference evidence="2" key="1">
    <citation type="submission" date="2025-08" db="UniProtKB">
        <authorList>
            <consortium name="Ensembl"/>
        </authorList>
    </citation>
    <scope>IDENTIFICATION</scope>
</reference>
<accession>A0A3B4AUP6</accession>
<sequence length="53" mass="6117">MDVILKYKYSGLELLFLCCFDSGYCLCLSFTIFISSGHPDGMYKLQRNSKETH</sequence>
<keyword evidence="1" id="KW-0472">Membrane</keyword>
<keyword evidence="3" id="KW-1185">Reference proteome</keyword>